<keyword evidence="16 19" id="KW-0961">Cell wall biogenesis/degradation</keyword>
<comment type="function">
    <text evidence="2 19">Cell wall formation.</text>
</comment>
<keyword evidence="9 19" id="KW-0285">Flavoprotein</keyword>
<comment type="catalytic activity">
    <reaction evidence="18 19">
        <text>UDP-N-acetyl-alpha-D-muramate + NADP(+) = UDP-N-acetyl-3-O-(1-carboxyvinyl)-alpha-D-glucosamine + NADPH + H(+)</text>
        <dbReference type="Rhea" id="RHEA:12248"/>
        <dbReference type="ChEBI" id="CHEBI:15378"/>
        <dbReference type="ChEBI" id="CHEBI:57783"/>
        <dbReference type="ChEBI" id="CHEBI:58349"/>
        <dbReference type="ChEBI" id="CHEBI:68483"/>
        <dbReference type="ChEBI" id="CHEBI:70757"/>
        <dbReference type="EC" id="1.3.1.98"/>
    </reaction>
</comment>
<dbReference type="InterPro" id="IPR016169">
    <property type="entry name" value="FAD-bd_PCMH_sub2"/>
</dbReference>
<dbReference type="NCBIfam" id="TIGR00179">
    <property type="entry name" value="murB"/>
    <property type="match status" value="1"/>
</dbReference>
<evidence type="ECO:0000256" key="5">
    <source>
        <dbReference type="ARBA" id="ARBA00012518"/>
    </source>
</evidence>
<comment type="cofactor">
    <cofactor evidence="1 19">
        <name>FAD</name>
        <dbReference type="ChEBI" id="CHEBI:57692"/>
    </cofactor>
</comment>
<evidence type="ECO:0000256" key="3">
    <source>
        <dbReference type="ARBA" id="ARBA00004496"/>
    </source>
</evidence>
<dbReference type="PANTHER" id="PTHR21071:SF4">
    <property type="entry name" value="UDP-N-ACETYLENOLPYRUVOYLGLUCOSAMINE REDUCTASE"/>
    <property type="match status" value="1"/>
</dbReference>
<dbReference type="InterPro" id="IPR016166">
    <property type="entry name" value="FAD-bd_PCMH"/>
</dbReference>
<dbReference type="InterPro" id="IPR006094">
    <property type="entry name" value="Oxid_FAD_bind_N"/>
</dbReference>
<evidence type="ECO:0000256" key="13">
    <source>
        <dbReference type="ARBA" id="ARBA00022984"/>
    </source>
</evidence>
<evidence type="ECO:0000256" key="6">
    <source>
        <dbReference type="ARBA" id="ARBA00015188"/>
    </source>
</evidence>
<organism evidence="21 22">
    <name type="scientific">Candidatus Electronema aureum</name>
    <dbReference type="NCBI Taxonomy" id="2005002"/>
    <lineage>
        <taxon>Bacteria</taxon>
        <taxon>Pseudomonadati</taxon>
        <taxon>Thermodesulfobacteriota</taxon>
        <taxon>Desulfobulbia</taxon>
        <taxon>Desulfobulbales</taxon>
        <taxon>Desulfobulbaceae</taxon>
        <taxon>Candidatus Electronema</taxon>
    </lineage>
</organism>
<keyword evidence="11 19" id="KW-0521">NADP</keyword>
<dbReference type="SUPFAM" id="SSF56194">
    <property type="entry name" value="Uridine diphospho-N-Acetylenolpyruvylglucosamine reductase, MurB, C-terminal domain"/>
    <property type="match status" value="1"/>
</dbReference>
<feature type="domain" description="FAD-binding PCMH-type" evidence="20">
    <location>
        <begin position="31"/>
        <end position="204"/>
    </location>
</feature>
<accession>A0A521G3B5</accession>
<dbReference type="EC" id="1.3.1.98" evidence="5 19"/>
<dbReference type="InterPro" id="IPR016167">
    <property type="entry name" value="FAD-bd_PCMH_sub1"/>
</dbReference>
<keyword evidence="7 19" id="KW-0963">Cytoplasm</keyword>
<comment type="caution">
    <text evidence="21">The sequence shown here is derived from an EMBL/GenBank/DDBJ whole genome shotgun (WGS) entry which is preliminary data.</text>
</comment>
<evidence type="ECO:0000256" key="15">
    <source>
        <dbReference type="ARBA" id="ARBA00023306"/>
    </source>
</evidence>
<evidence type="ECO:0000313" key="21">
    <source>
        <dbReference type="EMBL" id="TAA75515.1"/>
    </source>
</evidence>
<comment type="similarity">
    <text evidence="19">Belongs to the MurB family.</text>
</comment>
<evidence type="ECO:0000256" key="9">
    <source>
        <dbReference type="ARBA" id="ARBA00022630"/>
    </source>
</evidence>
<evidence type="ECO:0000256" key="4">
    <source>
        <dbReference type="ARBA" id="ARBA00004752"/>
    </source>
</evidence>
<dbReference type="Pfam" id="PF02873">
    <property type="entry name" value="MurB_C"/>
    <property type="match status" value="1"/>
</dbReference>
<feature type="active site" description="Proton donor" evidence="19">
    <location>
        <position position="233"/>
    </location>
</feature>
<evidence type="ECO:0000256" key="7">
    <source>
        <dbReference type="ARBA" id="ARBA00022490"/>
    </source>
</evidence>
<keyword evidence="22" id="KW-1185">Reference proteome</keyword>
<protein>
    <recommendedName>
        <fullName evidence="6 19">UDP-N-acetylenolpyruvoylglucosamine reductase</fullName>
        <ecNumber evidence="5 19">1.3.1.98</ecNumber>
    </recommendedName>
    <alternativeName>
        <fullName evidence="17 19">UDP-N-acetylmuramate dehydrogenase</fullName>
    </alternativeName>
</protein>
<dbReference type="EMBL" id="NQJD01000006">
    <property type="protein sequence ID" value="TAA75515.1"/>
    <property type="molecule type" value="Genomic_DNA"/>
</dbReference>
<keyword evidence="15 19" id="KW-0131">Cell cycle</keyword>
<dbReference type="GO" id="GO:0009252">
    <property type="term" value="P:peptidoglycan biosynthetic process"/>
    <property type="evidence" value="ECO:0007669"/>
    <property type="project" value="UniProtKB-UniRule"/>
</dbReference>
<evidence type="ECO:0000256" key="19">
    <source>
        <dbReference type="HAMAP-Rule" id="MF_00037"/>
    </source>
</evidence>
<dbReference type="InterPro" id="IPR036635">
    <property type="entry name" value="MurB_C_sf"/>
</dbReference>
<evidence type="ECO:0000256" key="12">
    <source>
        <dbReference type="ARBA" id="ARBA00022960"/>
    </source>
</evidence>
<evidence type="ECO:0000256" key="10">
    <source>
        <dbReference type="ARBA" id="ARBA00022827"/>
    </source>
</evidence>
<dbReference type="GO" id="GO:0071555">
    <property type="term" value="P:cell wall organization"/>
    <property type="evidence" value="ECO:0007669"/>
    <property type="project" value="UniProtKB-KW"/>
</dbReference>
<gene>
    <name evidence="19" type="primary">murB</name>
    <name evidence="21" type="ORF">CDV28_10670</name>
</gene>
<dbReference type="GO" id="GO:0008360">
    <property type="term" value="P:regulation of cell shape"/>
    <property type="evidence" value="ECO:0007669"/>
    <property type="project" value="UniProtKB-KW"/>
</dbReference>
<name>A0A521G3B5_9BACT</name>
<feature type="active site" evidence="19">
    <location>
        <position position="180"/>
    </location>
</feature>
<dbReference type="AlphaFoldDB" id="A0A521G3B5"/>
<dbReference type="Gene3D" id="3.90.78.10">
    <property type="entry name" value="UDP-N-acetylenolpyruvoylglucosamine reductase, C-terminal domain"/>
    <property type="match status" value="1"/>
</dbReference>
<dbReference type="UniPathway" id="UPA00219"/>
<dbReference type="HAMAP" id="MF_00037">
    <property type="entry name" value="MurB"/>
    <property type="match status" value="1"/>
</dbReference>
<comment type="subcellular location">
    <subcellularLocation>
        <location evidence="3 19">Cytoplasm</location>
    </subcellularLocation>
</comment>
<dbReference type="InterPro" id="IPR003170">
    <property type="entry name" value="MurB"/>
</dbReference>
<dbReference type="GO" id="GO:0071949">
    <property type="term" value="F:FAD binding"/>
    <property type="evidence" value="ECO:0007669"/>
    <property type="project" value="InterPro"/>
</dbReference>
<sequence>MNERQLGRLAAAGLAELRFDAPMAEYCTLRAGGKVAALIEVANLEELRRVLALLAEEEIKFLIVGRGSNLLVVDSGYSGAIIRLKGEFNTIALQECNEIATIIKVGAGCALGKLVSWCSGQGLAGLEFLVGIPGSVGGAVRMNAGAWGQEIGARLEAIELIDRQGKLRQIPFSGLRLSYRTLDLAEGRIDNTIITAALFSLKTDREEDIRSRCAAYLERRKGKQPAGVASAGSFFKNPPDDFAGRLIEVAGLKGTSCGAAMISPVHGNFLVNTGGASATDILTLMEQVQAAVFAQFAIKLEPEVRIIQENDSP</sequence>
<evidence type="ECO:0000256" key="16">
    <source>
        <dbReference type="ARBA" id="ARBA00023316"/>
    </source>
</evidence>
<evidence type="ECO:0000256" key="14">
    <source>
        <dbReference type="ARBA" id="ARBA00023002"/>
    </source>
</evidence>
<dbReference type="GO" id="GO:0005829">
    <property type="term" value="C:cytosol"/>
    <property type="evidence" value="ECO:0007669"/>
    <property type="project" value="TreeGrafter"/>
</dbReference>
<dbReference type="NCBIfam" id="NF010480">
    <property type="entry name" value="PRK13905.1"/>
    <property type="match status" value="1"/>
</dbReference>
<comment type="pathway">
    <text evidence="4 19">Cell wall biogenesis; peptidoglycan biosynthesis.</text>
</comment>
<dbReference type="InterPro" id="IPR011601">
    <property type="entry name" value="MurB_C"/>
</dbReference>
<evidence type="ECO:0000256" key="17">
    <source>
        <dbReference type="ARBA" id="ARBA00031026"/>
    </source>
</evidence>
<evidence type="ECO:0000256" key="8">
    <source>
        <dbReference type="ARBA" id="ARBA00022618"/>
    </source>
</evidence>
<keyword evidence="12 19" id="KW-0133">Cell shape</keyword>
<keyword evidence="10 19" id="KW-0274">FAD</keyword>
<dbReference type="Gene3D" id="3.30.465.10">
    <property type="match status" value="1"/>
</dbReference>
<evidence type="ECO:0000256" key="2">
    <source>
        <dbReference type="ARBA" id="ARBA00003921"/>
    </source>
</evidence>
<dbReference type="GO" id="GO:0051301">
    <property type="term" value="P:cell division"/>
    <property type="evidence" value="ECO:0007669"/>
    <property type="project" value="UniProtKB-KW"/>
</dbReference>
<dbReference type="Gene3D" id="3.30.43.10">
    <property type="entry name" value="Uridine Diphospho-n-acetylenolpyruvylglucosamine Reductase, domain 2"/>
    <property type="match status" value="1"/>
</dbReference>
<evidence type="ECO:0000313" key="22">
    <source>
        <dbReference type="Proteomes" id="UP000316238"/>
    </source>
</evidence>
<evidence type="ECO:0000256" key="1">
    <source>
        <dbReference type="ARBA" id="ARBA00001974"/>
    </source>
</evidence>
<evidence type="ECO:0000259" key="20">
    <source>
        <dbReference type="PROSITE" id="PS51387"/>
    </source>
</evidence>
<keyword evidence="8 19" id="KW-0132">Cell division</keyword>
<proteinExistence type="inferred from homology"/>
<feature type="active site" evidence="19">
    <location>
        <position position="303"/>
    </location>
</feature>
<evidence type="ECO:0000256" key="11">
    <source>
        <dbReference type="ARBA" id="ARBA00022857"/>
    </source>
</evidence>
<dbReference type="Pfam" id="PF01565">
    <property type="entry name" value="FAD_binding_4"/>
    <property type="match status" value="1"/>
</dbReference>
<keyword evidence="13 19" id="KW-0573">Peptidoglycan synthesis</keyword>
<evidence type="ECO:0000256" key="18">
    <source>
        <dbReference type="ARBA" id="ARBA00048914"/>
    </source>
</evidence>
<reference evidence="21" key="1">
    <citation type="submission" date="2017-07" db="EMBL/GenBank/DDBJ databases">
        <title>The cable genome - Insights into the physiology and evolution of filamentous bacteria capable of sulfide oxidation via long distance electron transfer.</title>
        <authorList>
            <person name="Thorup C."/>
            <person name="Bjerg J.T."/>
            <person name="Schreiber L."/>
            <person name="Nielsen L.P."/>
            <person name="Kjeldsen K.U."/>
            <person name="Boesen T."/>
            <person name="Boggild A."/>
            <person name="Meysman F."/>
            <person name="Geelhoed J."/>
            <person name="Schramm A."/>
        </authorList>
    </citation>
    <scope>NUCLEOTIDE SEQUENCE [LARGE SCALE GENOMIC DNA]</scope>
    <source>
        <strain evidence="21">GS</strain>
    </source>
</reference>
<keyword evidence="14 19" id="KW-0560">Oxidoreductase</keyword>
<dbReference type="PROSITE" id="PS51387">
    <property type="entry name" value="FAD_PCMH"/>
    <property type="match status" value="1"/>
</dbReference>
<dbReference type="GO" id="GO:0008762">
    <property type="term" value="F:UDP-N-acetylmuramate dehydrogenase activity"/>
    <property type="evidence" value="ECO:0007669"/>
    <property type="project" value="UniProtKB-UniRule"/>
</dbReference>
<dbReference type="Proteomes" id="UP000316238">
    <property type="component" value="Unassembled WGS sequence"/>
</dbReference>
<dbReference type="SUPFAM" id="SSF56176">
    <property type="entry name" value="FAD-binding/transporter-associated domain-like"/>
    <property type="match status" value="1"/>
</dbReference>
<dbReference type="PANTHER" id="PTHR21071">
    <property type="entry name" value="UDP-N-ACETYLENOLPYRUVOYLGLUCOSAMINE REDUCTASE"/>
    <property type="match status" value="1"/>
</dbReference>
<dbReference type="InterPro" id="IPR036318">
    <property type="entry name" value="FAD-bd_PCMH-like_sf"/>
</dbReference>